<comment type="caution">
    <text evidence="3">The sequence shown here is derived from an EMBL/GenBank/DDBJ whole genome shotgun (WGS) entry which is preliminary data.</text>
</comment>
<dbReference type="InterPro" id="IPR000834">
    <property type="entry name" value="Peptidase_M14"/>
</dbReference>
<evidence type="ECO:0000256" key="1">
    <source>
        <dbReference type="ARBA" id="ARBA00005988"/>
    </source>
</evidence>
<evidence type="ECO:0000313" key="3">
    <source>
        <dbReference type="EMBL" id="MDV5167751.1"/>
    </source>
</evidence>
<gene>
    <name evidence="3" type="ORF">R2X38_01905</name>
</gene>
<feature type="domain" description="Peptidase M14" evidence="2">
    <location>
        <begin position="44"/>
        <end position="234"/>
    </location>
</feature>
<sequence>MFKEGLYRRLPELMQLEALINHSLPTLSHVNVSTEVVSYADLENIPLPIYKISIGAINKHSPCLFFVGGIHGLERIGSQVVISLLDSVCQRLHWDEALHQKLSRIKLVFMPLLNPVGMAKRYRSNGNHVDLMRNAPVESTERTAWLVGGHRISKYIPWYRGIAQHAMEIEAQALSNEVLKATESSPLTLALDFHSGFGTKDRLWFPYARSKFQPISQIGALYHLREMFFNAFPHQNYLFEPQTKHYTCHGDLWDYLYDISDNRQQHLLPLTLEMGSWRWVRKNPLQILDRIGLFHPIKPHRIQRVLRTHLTLTEFLMNATYSYQHWYLSDQNDDFAQQAQLLWYPQYASKQTQQCYEPNS</sequence>
<name>A0ABU3ZCC7_9GAMM</name>
<dbReference type="RefSeq" id="WP_317520329.1">
    <property type="nucleotide sequence ID" value="NZ_JAWJZI010000001.1"/>
</dbReference>
<evidence type="ECO:0000313" key="4">
    <source>
        <dbReference type="Proteomes" id="UP001186452"/>
    </source>
</evidence>
<dbReference type="EMBL" id="JAWJZI010000001">
    <property type="protein sequence ID" value="MDV5167751.1"/>
    <property type="molecule type" value="Genomic_DNA"/>
</dbReference>
<dbReference type="Gene3D" id="3.40.630.10">
    <property type="entry name" value="Zn peptidases"/>
    <property type="match status" value="1"/>
</dbReference>
<reference evidence="3 4" key="1">
    <citation type="submission" date="2023-10" db="EMBL/GenBank/DDBJ databases">
        <title>Marine bacteria isolated from horseshoe crab.</title>
        <authorList>
            <person name="Cheng T.H."/>
        </authorList>
    </citation>
    <scope>NUCLEOTIDE SEQUENCE [LARGE SCALE GENOMIC DNA]</scope>
    <source>
        <strain evidence="3 4">HSC6</strain>
    </source>
</reference>
<accession>A0ABU3ZCC7</accession>
<dbReference type="Proteomes" id="UP001186452">
    <property type="component" value="Unassembled WGS sequence"/>
</dbReference>
<organism evidence="3 4">
    <name type="scientific">Photobacterium rosenbergii</name>
    <dbReference type="NCBI Taxonomy" id="294936"/>
    <lineage>
        <taxon>Bacteria</taxon>
        <taxon>Pseudomonadati</taxon>
        <taxon>Pseudomonadota</taxon>
        <taxon>Gammaproteobacteria</taxon>
        <taxon>Vibrionales</taxon>
        <taxon>Vibrionaceae</taxon>
        <taxon>Photobacterium</taxon>
    </lineage>
</organism>
<dbReference type="SUPFAM" id="SSF53187">
    <property type="entry name" value="Zn-dependent exopeptidases"/>
    <property type="match status" value="1"/>
</dbReference>
<protein>
    <submittedName>
        <fullName evidence="3">DUF2817 domain-containing protein</fullName>
    </submittedName>
</protein>
<keyword evidence="4" id="KW-1185">Reference proteome</keyword>
<evidence type="ECO:0000259" key="2">
    <source>
        <dbReference type="Pfam" id="PF00246"/>
    </source>
</evidence>
<dbReference type="PROSITE" id="PS00132">
    <property type="entry name" value="CARBOXYPEPT_ZN_1"/>
    <property type="match status" value="1"/>
</dbReference>
<proteinExistence type="inferred from homology"/>
<dbReference type="InterPro" id="IPR057246">
    <property type="entry name" value="CARBOXYPEPT_ZN_1"/>
</dbReference>
<comment type="similarity">
    <text evidence="1">Belongs to the peptidase M14 family.</text>
</comment>
<dbReference type="Pfam" id="PF00246">
    <property type="entry name" value="Peptidase_M14"/>
    <property type="match status" value="1"/>
</dbReference>